<reference evidence="3" key="1">
    <citation type="submission" date="2020-12" db="EMBL/GenBank/DDBJ databases">
        <title>Leucobacter sp. CAS1, isolated from Chromium sludge.</title>
        <authorList>
            <person name="Xu Z."/>
        </authorList>
    </citation>
    <scope>NUCLEOTIDE SEQUENCE</scope>
    <source>
        <strain evidence="3">CSA1</strain>
    </source>
</reference>
<dbReference type="AlphaFoldDB" id="A0A934Q5S5"/>
<evidence type="ECO:0000313" key="3">
    <source>
        <dbReference type="EMBL" id="MBK0417571.1"/>
    </source>
</evidence>
<dbReference type="EMBL" id="JAEHOH010000001">
    <property type="protein sequence ID" value="MBK0417571.1"/>
    <property type="molecule type" value="Genomic_DNA"/>
</dbReference>
<feature type="chain" id="PRO_5038713242" evidence="1">
    <location>
        <begin position="28"/>
        <end position="213"/>
    </location>
</feature>
<evidence type="ECO:0000256" key="1">
    <source>
        <dbReference type="SAM" id="SignalP"/>
    </source>
</evidence>
<feature type="domain" description="Peptidase C51" evidence="2">
    <location>
        <begin position="100"/>
        <end position="184"/>
    </location>
</feature>
<name>A0A934Q5S5_9MICO</name>
<proteinExistence type="predicted"/>
<feature type="signal peptide" evidence="1">
    <location>
        <begin position="1"/>
        <end position="27"/>
    </location>
</feature>
<organism evidence="3 4">
    <name type="scientific">Leucobacter chromiisoli</name>
    <dbReference type="NCBI Taxonomy" id="2796471"/>
    <lineage>
        <taxon>Bacteria</taxon>
        <taxon>Bacillati</taxon>
        <taxon>Actinomycetota</taxon>
        <taxon>Actinomycetes</taxon>
        <taxon>Micrococcales</taxon>
        <taxon>Microbacteriaceae</taxon>
        <taxon>Leucobacter</taxon>
    </lineage>
</organism>
<sequence>MQFPAKTFIVTLVSAVTFAFGAAPATAAAPTEDFSPGSASVLPAPGISQTLNTTEDTLSTQALDSMMTPSSERASTPHNFDVEAAIALAESEIGTSRPTGWSQPGECIMSAQRWIRAGGGAWAGGGNPVSNYDGATRLTIADAQPGDIVQYEHLASPTSWVTGVHTLLITGVNDDGTFTIIESNNPGGSGLVSKDEAWTPKPPAGFQAVVWRF</sequence>
<dbReference type="Pfam" id="PF05257">
    <property type="entry name" value="CHAP"/>
    <property type="match status" value="1"/>
</dbReference>
<gene>
    <name evidence="3" type="ORF">JD276_00770</name>
</gene>
<evidence type="ECO:0000259" key="2">
    <source>
        <dbReference type="Pfam" id="PF05257"/>
    </source>
</evidence>
<dbReference type="Proteomes" id="UP000608530">
    <property type="component" value="Unassembled WGS sequence"/>
</dbReference>
<accession>A0A934Q5S5</accession>
<keyword evidence="1" id="KW-0732">Signal</keyword>
<evidence type="ECO:0000313" key="4">
    <source>
        <dbReference type="Proteomes" id="UP000608530"/>
    </source>
</evidence>
<dbReference type="InterPro" id="IPR007921">
    <property type="entry name" value="CHAP_dom"/>
</dbReference>
<dbReference type="RefSeq" id="WP_200112778.1">
    <property type="nucleotide sequence ID" value="NZ_JAEHOH010000001.1"/>
</dbReference>
<keyword evidence="4" id="KW-1185">Reference proteome</keyword>
<protein>
    <submittedName>
        <fullName evidence="3">Lipase</fullName>
    </submittedName>
</protein>
<comment type="caution">
    <text evidence="3">The sequence shown here is derived from an EMBL/GenBank/DDBJ whole genome shotgun (WGS) entry which is preliminary data.</text>
</comment>